<evidence type="ECO:0000313" key="2">
    <source>
        <dbReference type="EMBL" id="ETA81947.1"/>
    </source>
</evidence>
<keyword evidence="1" id="KW-1133">Transmembrane helix</keyword>
<protein>
    <submittedName>
        <fullName evidence="2">Uncharacterized protein</fullName>
    </submittedName>
</protein>
<comment type="caution">
    <text evidence="2">The sequence shown here is derived from an EMBL/GenBank/DDBJ whole genome shotgun (WGS) entry which is preliminary data.</text>
</comment>
<evidence type="ECO:0000256" key="1">
    <source>
        <dbReference type="SAM" id="Phobius"/>
    </source>
</evidence>
<gene>
    <name evidence="2" type="ORF">T472_0203040</name>
</gene>
<sequence length="60" mass="6975">MRKGIRNLCMIPGVFSFLPAIDKKYELITGIVYKFDINSKPINTVLLSFDIVIFYMAFLR</sequence>
<accession>V7IAR4</accession>
<name>V7IAR4_9CLOT</name>
<proteinExistence type="predicted"/>
<dbReference type="Proteomes" id="UP000017747">
    <property type="component" value="Unassembled WGS sequence"/>
</dbReference>
<organism evidence="2 3">
    <name type="scientific">Youngiibacter fragilis 232.1</name>
    <dbReference type="NCBI Taxonomy" id="994573"/>
    <lineage>
        <taxon>Bacteria</taxon>
        <taxon>Bacillati</taxon>
        <taxon>Bacillota</taxon>
        <taxon>Clostridia</taxon>
        <taxon>Eubacteriales</taxon>
        <taxon>Clostridiaceae</taxon>
        <taxon>Youngiibacter</taxon>
    </lineage>
</organism>
<dbReference type="STRING" id="994573.T472_0203040"/>
<reference evidence="2 3" key="1">
    <citation type="journal article" date="2014" name="Genome Announc.">
        <title>Genome Sequence of Youngiibacter fragilis, the Type Strain of the Genus Youngiibacter.</title>
        <authorList>
            <person name="Wawrik C.B."/>
            <person name="Callaghan A.V."/>
            <person name="Stamps B.W."/>
            <person name="Wawrik B."/>
        </authorList>
    </citation>
    <scope>NUCLEOTIDE SEQUENCE [LARGE SCALE GENOMIC DNA]</scope>
    <source>
        <strain evidence="2 3">232.1</strain>
    </source>
</reference>
<evidence type="ECO:0000313" key="3">
    <source>
        <dbReference type="Proteomes" id="UP000017747"/>
    </source>
</evidence>
<dbReference type="EMBL" id="AXUN02000046">
    <property type="protein sequence ID" value="ETA81947.1"/>
    <property type="molecule type" value="Genomic_DNA"/>
</dbReference>
<keyword evidence="3" id="KW-1185">Reference proteome</keyword>
<dbReference type="AlphaFoldDB" id="V7IAR4"/>
<keyword evidence="1" id="KW-0472">Membrane</keyword>
<feature type="transmembrane region" description="Helical" evidence="1">
    <location>
        <begin position="41"/>
        <end position="59"/>
    </location>
</feature>
<keyword evidence="1" id="KW-0812">Transmembrane</keyword>